<dbReference type="GO" id="GO:0003954">
    <property type="term" value="F:NADH dehydrogenase activity"/>
    <property type="evidence" value="ECO:0007669"/>
    <property type="project" value="TreeGrafter"/>
</dbReference>
<dbReference type="GO" id="GO:0008137">
    <property type="term" value="F:NADH dehydrogenase (ubiquinone) activity"/>
    <property type="evidence" value="ECO:0007669"/>
    <property type="project" value="InterPro"/>
</dbReference>
<organism evidence="21">
    <name type="scientific">hot springs metagenome</name>
    <dbReference type="NCBI Taxonomy" id="433727"/>
    <lineage>
        <taxon>unclassified sequences</taxon>
        <taxon>metagenomes</taxon>
        <taxon>ecological metagenomes</taxon>
    </lineage>
</organism>
<dbReference type="Pfam" id="PF01568">
    <property type="entry name" value="Molydop_binding"/>
    <property type="match status" value="1"/>
</dbReference>
<keyword evidence="8" id="KW-0479">Metal-binding</keyword>
<dbReference type="SUPFAM" id="SSF54292">
    <property type="entry name" value="2Fe-2S ferredoxin-like"/>
    <property type="match status" value="1"/>
</dbReference>
<feature type="domain" description="4Fe-4S Mo/W bis-MGD-type" evidence="19">
    <location>
        <begin position="216"/>
        <end position="272"/>
    </location>
</feature>
<reference evidence="21" key="1">
    <citation type="submission" date="2019-10" db="EMBL/GenBank/DDBJ databases">
        <title>Metagenomic sequencing of thiosulfate-disproportionating enrichment culture.</title>
        <authorList>
            <person name="Umezawa K."/>
            <person name="Kojima H."/>
            <person name="Fukui M."/>
        </authorList>
    </citation>
    <scope>NUCLEOTIDE SEQUENCE</scope>
    <source>
        <strain evidence="21">45J</strain>
    </source>
</reference>
<dbReference type="InterPro" id="IPR054351">
    <property type="entry name" value="NADH_UbQ_OxRdtase_ferredoxin"/>
</dbReference>
<keyword evidence="10" id="KW-1278">Translocase</keyword>
<dbReference type="SUPFAM" id="SSF54862">
    <property type="entry name" value="4Fe-4S ferredoxins"/>
    <property type="match status" value="1"/>
</dbReference>
<dbReference type="Gene3D" id="2.40.40.20">
    <property type="match status" value="1"/>
</dbReference>
<evidence type="ECO:0000313" key="21">
    <source>
        <dbReference type="EMBL" id="GER93586.1"/>
    </source>
</evidence>
<feature type="domain" description="4Fe-4S ferredoxin-type" evidence="18">
    <location>
        <begin position="177"/>
        <end position="207"/>
    </location>
</feature>
<dbReference type="GO" id="GO:0051539">
    <property type="term" value="F:4 iron, 4 sulfur cluster binding"/>
    <property type="evidence" value="ECO:0007669"/>
    <property type="project" value="UniProtKB-KW"/>
</dbReference>
<evidence type="ECO:0000259" key="19">
    <source>
        <dbReference type="PROSITE" id="PS51669"/>
    </source>
</evidence>
<evidence type="ECO:0000256" key="6">
    <source>
        <dbReference type="ARBA" id="ARBA00022714"/>
    </source>
</evidence>
<evidence type="ECO:0000256" key="1">
    <source>
        <dbReference type="ARBA" id="ARBA00001966"/>
    </source>
</evidence>
<dbReference type="PANTHER" id="PTHR43105:SF10">
    <property type="entry name" value="NADH-QUINONE OXIDOREDUCTASE SUBUNIT G"/>
    <property type="match status" value="1"/>
</dbReference>
<dbReference type="InterPro" id="IPR009010">
    <property type="entry name" value="Asp_de-COase-like_dom_sf"/>
</dbReference>
<dbReference type="SUPFAM" id="SSF53706">
    <property type="entry name" value="Formate dehydrogenase/DMSO reductase, domains 1-3"/>
    <property type="match status" value="1"/>
</dbReference>
<keyword evidence="5" id="KW-0004">4Fe-4S</keyword>
<dbReference type="GO" id="GO:0043546">
    <property type="term" value="F:molybdopterin cofactor binding"/>
    <property type="evidence" value="ECO:0007669"/>
    <property type="project" value="InterPro"/>
</dbReference>
<dbReference type="NCBIfam" id="TIGR01973">
    <property type="entry name" value="NuoG"/>
    <property type="match status" value="1"/>
</dbReference>
<dbReference type="PROSITE" id="PS00641">
    <property type="entry name" value="COMPLEX1_75K_1"/>
    <property type="match status" value="1"/>
</dbReference>
<sequence length="819" mass="90155">MPVELTINGKNIKVEPGTTILQAAQKNGIYIPNMCYDKRLKPYGGCRLCVVEVEGQPRLFAACSTPVAEGMVVQTETPKLAKARKLVLELLLVHHPLDCPICDKAGECDLQDLAFKYGPSQSRFFAERKHDPERIDAPIVERNPNRCILCGKCVRVCAEHQGVGAINLIGRGFKTKVSPAFEETLNCEFCGQCIDACPVGALGAKPYRFKSRVWYMDEYATICPYCGCGCTTNVSIREGRIIRARGKEDVGINEGNLCSKGRFGFDYIYSENRLTTPMIKKDGKLSPVSWEDALRYIAEKLESIKEKYGASAIGAIGSQRCSMEDNYMLQKFMRDIIGTDNIDSAARFGYAKAQKAMEKAFGTDILPIIKWDAPLKADLIFVVESDITSTLPVWGLNFIKAKNDGAALIVADTKETKLARNSTQWLRIQPGSGTVLLSGIAKVIIDEGLYEKDRAFTIKDFDVFANSLKEYTPSAVSKITGVSEDEVITLARSFVSSKKRLIALTSNASENTKSINTLLAALNLALLMGDGPDAVQIPAEFSNTLGMWMVGIRPLGDGKNAYEIFYEPDTVKALYIMGENPLVTFQDVSKVERTLNGLELLIVQDIFLTETARLADVVLPACSWSEKEGTFMAATGDVQRVPKLISETGQSIPDWKIFRNLARVMNKDIGLKDLMDIRATIADMVVKGGTKEVCPSFNPVSHEVMESVSDEYPMFLVTANILQHSGALSVLSKNLDSVVSDAYLQINTKDAKRHNIQDDMFVKVRSKRGEVYLKAMLSDEVPEGTVFAPLHFAHARVNALTYPSLNGGLPLVAVKIEAA</sequence>
<proteinExistence type="inferred from homology"/>
<evidence type="ECO:0000256" key="15">
    <source>
        <dbReference type="ARBA" id="ARBA00023136"/>
    </source>
</evidence>
<evidence type="ECO:0000256" key="16">
    <source>
        <dbReference type="ARBA" id="ARBA00034078"/>
    </source>
</evidence>
<comment type="function">
    <text evidence="2">NDH-1 shuttles electrons from NADH, via FMN and iron-sulfur (Fe-S) centers, to quinones in the respiratory chain. The immediate electron acceptor for the enzyme in this species is believed to be ubiquinone. Couples the redox reaction to proton translocation (for every two electrons transferred, four hydrogen ions are translocated across the cytoplasmic membrane), and thus conserves the redox energy in a proton gradient.</text>
</comment>
<dbReference type="PROSITE" id="PS51669">
    <property type="entry name" value="4FE4S_MOW_BIS_MGD"/>
    <property type="match status" value="1"/>
</dbReference>
<dbReference type="InterPro" id="IPR019574">
    <property type="entry name" value="NADH_UbQ_OxRdtase_Gsu_4Fe4S-bd"/>
</dbReference>
<dbReference type="AlphaFoldDB" id="A0A5J4L7T5"/>
<evidence type="ECO:0000256" key="2">
    <source>
        <dbReference type="ARBA" id="ARBA00002378"/>
    </source>
</evidence>
<evidence type="ECO:0000259" key="17">
    <source>
        <dbReference type="PROSITE" id="PS51085"/>
    </source>
</evidence>
<dbReference type="PANTHER" id="PTHR43105">
    <property type="entry name" value="RESPIRATORY NITRATE REDUCTASE"/>
    <property type="match status" value="1"/>
</dbReference>
<dbReference type="GO" id="GO:0051537">
    <property type="term" value="F:2 iron, 2 sulfur cluster binding"/>
    <property type="evidence" value="ECO:0007669"/>
    <property type="project" value="UniProtKB-KW"/>
</dbReference>
<name>A0A5J4L7T5_9ZZZZ</name>
<keyword evidence="12" id="KW-0411">Iron-sulfur</keyword>
<dbReference type="FunFam" id="3.10.20.740:FF:000004">
    <property type="entry name" value="NADH-quinone oxidoreductase"/>
    <property type="match status" value="1"/>
</dbReference>
<dbReference type="Gene3D" id="2.20.25.90">
    <property type="entry name" value="ADC-like domains"/>
    <property type="match status" value="1"/>
</dbReference>
<dbReference type="GO" id="GO:0048038">
    <property type="term" value="F:quinone binding"/>
    <property type="evidence" value="ECO:0007669"/>
    <property type="project" value="UniProtKB-KW"/>
</dbReference>
<protein>
    <submittedName>
        <fullName evidence="21">Formate dehydrogenase subunit alpha</fullName>
    </submittedName>
</protein>
<dbReference type="GO" id="GO:0046872">
    <property type="term" value="F:metal ion binding"/>
    <property type="evidence" value="ECO:0007669"/>
    <property type="project" value="UniProtKB-KW"/>
</dbReference>
<evidence type="ECO:0000256" key="5">
    <source>
        <dbReference type="ARBA" id="ARBA00022485"/>
    </source>
</evidence>
<dbReference type="InterPro" id="IPR001041">
    <property type="entry name" value="2Fe-2S_ferredoxin-type"/>
</dbReference>
<evidence type="ECO:0000256" key="11">
    <source>
        <dbReference type="ARBA" id="ARBA00023004"/>
    </source>
</evidence>
<evidence type="ECO:0000256" key="13">
    <source>
        <dbReference type="ARBA" id="ARBA00023027"/>
    </source>
</evidence>
<dbReference type="PROSITE" id="PS00198">
    <property type="entry name" value="4FE4S_FER_1"/>
    <property type="match status" value="1"/>
</dbReference>
<comment type="caution">
    <text evidence="21">The sequence shown here is derived from an EMBL/GenBank/DDBJ whole genome shotgun (WGS) entry which is preliminary data.</text>
</comment>
<dbReference type="InterPro" id="IPR006655">
    <property type="entry name" value="Mopterin_OxRdtase_prok_CS"/>
</dbReference>
<dbReference type="FunFam" id="3.30.70.20:FF:000035">
    <property type="entry name" value="Iron hydrogenase 1"/>
    <property type="match status" value="1"/>
</dbReference>
<dbReference type="InterPro" id="IPR000283">
    <property type="entry name" value="NADH_UbQ_OxRdtase_75kDa_su_CS"/>
</dbReference>
<dbReference type="Pfam" id="PF00384">
    <property type="entry name" value="Molybdopterin"/>
    <property type="match status" value="1"/>
</dbReference>
<feature type="domain" description="2Fe-2S ferredoxin-type" evidence="17">
    <location>
        <begin position="1"/>
        <end position="79"/>
    </location>
</feature>
<dbReference type="GO" id="GO:0016020">
    <property type="term" value="C:membrane"/>
    <property type="evidence" value="ECO:0007669"/>
    <property type="project" value="UniProtKB-SubCell"/>
</dbReference>
<evidence type="ECO:0000256" key="3">
    <source>
        <dbReference type="ARBA" id="ARBA00004370"/>
    </source>
</evidence>
<dbReference type="Gene3D" id="3.10.20.740">
    <property type="match status" value="1"/>
</dbReference>
<dbReference type="InterPro" id="IPR036010">
    <property type="entry name" value="2Fe-2S_ferredoxin-like_sf"/>
</dbReference>
<evidence type="ECO:0000256" key="10">
    <source>
        <dbReference type="ARBA" id="ARBA00022967"/>
    </source>
</evidence>
<dbReference type="EMBL" id="BLAB01000001">
    <property type="protein sequence ID" value="GER93586.1"/>
    <property type="molecule type" value="Genomic_DNA"/>
</dbReference>
<keyword evidence="7" id="KW-0874">Quinone</keyword>
<dbReference type="Gene3D" id="3.30.70.20">
    <property type="match status" value="1"/>
</dbReference>
<keyword evidence="9" id="KW-0677">Repeat</keyword>
<dbReference type="InterPro" id="IPR006657">
    <property type="entry name" value="MoPterin_dinucl-bd_dom"/>
</dbReference>
<dbReference type="SMART" id="SM00929">
    <property type="entry name" value="NADH-G_4Fe-4S_3"/>
    <property type="match status" value="1"/>
</dbReference>
<dbReference type="SUPFAM" id="SSF50692">
    <property type="entry name" value="ADC-like"/>
    <property type="match status" value="1"/>
</dbReference>
<evidence type="ECO:0000256" key="9">
    <source>
        <dbReference type="ARBA" id="ARBA00022737"/>
    </source>
</evidence>
<evidence type="ECO:0000256" key="14">
    <source>
        <dbReference type="ARBA" id="ARBA00023075"/>
    </source>
</evidence>
<keyword evidence="6" id="KW-0001">2Fe-2S</keyword>
<dbReference type="Pfam" id="PF04879">
    <property type="entry name" value="Molybdop_Fe4S4"/>
    <property type="match status" value="1"/>
</dbReference>
<evidence type="ECO:0000259" key="20">
    <source>
        <dbReference type="PROSITE" id="PS51839"/>
    </source>
</evidence>
<dbReference type="InterPro" id="IPR006963">
    <property type="entry name" value="Mopterin_OxRdtase_4Fe-4S_dom"/>
</dbReference>
<dbReference type="InterPro" id="IPR010228">
    <property type="entry name" value="NADH_UbQ_OxRdtase_Gsu"/>
</dbReference>
<evidence type="ECO:0000256" key="4">
    <source>
        <dbReference type="ARBA" id="ARBA00005404"/>
    </source>
</evidence>
<keyword evidence="13" id="KW-0520">NAD</keyword>
<dbReference type="Pfam" id="PF22117">
    <property type="entry name" value="Fer4_Nqo3"/>
    <property type="match status" value="1"/>
</dbReference>
<evidence type="ECO:0000256" key="8">
    <source>
        <dbReference type="ARBA" id="ARBA00022723"/>
    </source>
</evidence>
<feature type="domain" description="4Fe-4S ferredoxin-type" evidence="18">
    <location>
        <begin position="138"/>
        <end position="171"/>
    </location>
</feature>
<dbReference type="SMART" id="SM00926">
    <property type="entry name" value="Molybdop_Fe4S4"/>
    <property type="match status" value="1"/>
</dbReference>
<dbReference type="Pfam" id="PF13510">
    <property type="entry name" value="Fer2_4"/>
    <property type="match status" value="1"/>
</dbReference>
<evidence type="ECO:0000259" key="18">
    <source>
        <dbReference type="PROSITE" id="PS51379"/>
    </source>
</evidence>
<evidence type="ECO:0000256" key="7">
    <source>
        <dbReference type="ARBA" id="ARBA00022719"/>
    </source>
</evidence>
<dbReference type="PROSITE" id="PS51839">
    <property type="entry name" value="4FE4S_HC3"/>
    <property type="match status" value="1"/>
</dbReference>
<dbReference type="InterPro" id="IPR017896">
    <property type="entry name" value="4Fe4S_Fe-S-bd"/>
</dbReference>
<keyword evidence="15" id="KW-0472">Membrane</keyword>
<dbReference type="InterPro" id="IPR017900">
    <property type="entry name" value="4Fe4S_Fe_S_CS"/>
</dbReference>
<comment type="similarity">
    <text evidence="4">Belongs to the complex I 75 kDa subunit family.</text>
</comment>
<dbReference type="InterPro" id="IPR050123">
    <property type="entry name" value="Prok_molybdopt-oxidoreductase"/>
</dbReference>
<comment type="subcellular location">
    <subcellularLocation>
        <location evidence="3">Membrane</location>
    </subcellularLocation>
</comment>
<comment type="cofactor">
    <cofactor evidence="16">
        <name>[2Fe-2S] cluster</name>
        <dbReference type="ChEBI" id="CHEBI:190135"/>
    </cofactor>
</comment>
<keyword evidence="14" id="KW-0830">Ubiquinone</keyword>
<evidence type="ECO:0000256" key="12">
    <source>
        <dbReference type="ARBA" id="ARBA00023014"/>
    </source>
</evidence>
<gene>
    <name evidence="21" type="ORF">A45J_1332</name>
</gene>
<dbReference type="PROSITE" id="PS00490">
    <property type="entry name" value="MOLYBDOPTERIN_PROK_2"/>
    <property type="match status" value="1"/>
</dbReference>
<dbReference type="PROSITE" id="PS51379">
    <property type="entry name" value="4FE4S_FER_2"/>
    <property type="match status" value="2"/>
</dbReference>
<dbReference type="GO" id="GO:0042773">
    <property type="term" value="P:ATP synthesis coupled electron transport"/>
    <property type="evidence" value="ECO:0007669"/>
    <property type="project" value="InterPro"/>
</dbReference>
<keyword evidence="11" id="KW-0408">Iron</keyword>
<dbReference type="Pfam" id="PF10588">
    <property type="entry name" value="NADH-G_4Fe-4S_3"/>
    <property type="match status" value="1"/>
</dbReference>
<dbReference type="Gene3D" id="3.40.50.740">
    <property type="match status" value="2"/>
</dbReference>
<dbReference type="Gene3D" id="3.40.228.10">
    <property type="entry name" value="Dimethylsulfoxide Reductase, domain 2"/>
    <property type="match status" value="1"/>
</dbReference>
<comment type="cofactor">
    <cofactor evidence="1">
        <name>[4Fe-4S] cluster</name>
        <dbReference type="ChEBI" id="CHEBI:49883"/>
    </cofactor>
</comment>
<dbReference type="PROSITE" id="PS51085">
    <property type="entry name" value="2FE2S_FER_2"/>
    <property type="match status" value="1"/>
</dbReference>
<dbReference type="InterPro" id="IPR006656">
    <property type="entry name" value="Mopterin_OxRdtase"/>
</dbReference>
<feature type="domain" description="4Fe-4S His(Cys)3-ligated-type" evidence="20">
    <location>
        <begin position="79"/>
        <end position="118"/>
    </location>
</feature>
<accession>A0A5J4L7T5</accession>
<dbReference type="CDD" id="cd00207">
    <property type="entry name" value="fer2"/>
    <property type="match status" value="1"/>
</dbReference>